<organism evidence="1 2">
    <name type="scientific">Natronobacterium gregoryi</name>
    <dbReference type="NCBI Taxonomy" id="44930"/>
    <lineage>
        <taxon>Archaea</taxon>
        <taxon>Methanobacteriati</taxon>
        <taxon>Methanobacteriota</taxon>
        <taxon>Stenosarchaea group</taxon>
        <taxon>Halobacteria</taxon>
        <taxon>Halobacteriales</taxon>
        <taxon>Natrialbaceae</taxon>
        <taxon>Natronobacterium</taxon>
    </lineage>
</organism>
<gene>
    <name evidence="1" type="ORF">SAMN05443661_12151</name>
</gene>
<dbReference type="RefSeq" id="WP_005576591.1">
    <property type="nucleotide sequence ID" value="NZ_FORO01000021.1"/>
</dbReference>
<dbReference type="EMBL" id="FORO01000021">
    <property type="protein sequence ID" value="SFJ30899.1"/>
    <property type="molecule type" value="Genomic_DNA"/>
</dbReference>
<dbReference type="AlphaFoldDB" id="A0A1I3QBC4"/>
<dbReference type="Proteomes" id="UP000182829">
    <property type="component" value="Unassembled WGS sequence"/>
</dbReference>
<dbReference type="GeneID" id="14209623"/>
<sequence>MLERNGVSGQVSDHAESDYITDERVVDYQHIQVYRLPGDDTHVRHRDPDAKAHDVVIREAEDDDGNRKIIESHGFFNSEAEAAQHAVELASERSCVVWDEIFRLE</sequence>
<accession>A0A1I3QBC4</accession>
<reference evidence="1 2" key="1">
    <citation type="submission" date="2016-10" db="EMBL/GenBank/DDBJ databases">
        <authorList>
            <person name="de Groot N.N."/>
        </authorList>
    </citation>
    <scope>NUCLEOTIDE SEQUENCE [LARGE SCALE GENOMIC DNA]</scope>
    <source>
        <strain evidence="1 2">SP2</strain>
    </source>
</reference>
<name>A0A1I3QBC4_9EURY</name>
<evidence type="ECO:0000313" key="2">
    <source>
        <dbReference type="Proteomes" id="UP000182829"/>
    </source>
</evidence>
<proteinExistence type="predicted"/>
<dbReference type="OrthoDB" id="379438at2157"/>
<evidence type="ECO:0000313" key="1">
    <source>
        <dbReference type="EMBL" id="SFJ30899.1"/>
    </source>
</evidence>
<protein>
    <submittedName>
        <fullName evidence="1">Uncharacterized protein</fullName>
    </submittedName>
</protein>